<comment type="caution">
    <text evidence="2">The sequence shown here is derived from an EMBL/GenBank/DDBJ whole genome shotgun (WGS) entry which is preliminary data.</text>
</comment>
<name>A0A4Q7NF37_9BURK</name>
<sequence>MNQVMKFLKEDDGATAIEYGLIAGLIAVVIIGVLTLLGTGLKEMFQKVVDKLPTTPAPT</sequence>
<dbReference type="InterPro" id="IPR007047">
    <property type="entry name" value="Flp_Fap"/>
</dbReference>
<evidence type="ECO:0000313" key="2">
    <source>
        <dbReference type="EMBL" id="RZS81640.1"/>
    </source>
</evidence>
<dbReference type="AlphaFoldDB" id="A0A4Q7NF37"/>
<keyword evidence="1" id="KW-1133">Transmembrane helix</keyword>
<keyword evidence="1" id="KW-0812">Transmembrane</keyword>
<proteinExistence type="predicted"/>
<evidence type="ECO:0000256" key="1">
    <source>
        <dbReference type="SAM" id="Phobius"/>
    </source>
</evidence>
<reference evidence="2 3" key="1">
    <citation type="submission" date="2019-02" db="EMBL/GenBank/DDBJ databases">
        <title>Genomic Encyclopedia of Type Strains, Phase IV (KMG-IV): sequencing the most valuable type-strain genomes for metagenomic binning, comparative biology and taxonomic classification.</title>
        <authorList>
            <person name="Goeker M."/>
        </authorList>
    </citation>
    <scope>NUCLEOTIDE SEQUENCE [LARGE SCALE GENOMIC DNA]</scope>
    <source>
        <strain evidence="2 3">K24</strain>
    </source>
</reference>
<gene>
    <name evidence="2" type="ORF">EV675_4267</name>
</gene>
<keyword evidence="1" id="KW-0472">Membrane</keyword>
<dbReference type="EMBL" id="SGXC01000002">
    <property type="protein sequence ID" value="RZS81640.1"/>
    <property type="molecule type" value="Genomic_DNA"/>
</dbReference>
<feature type="transmembrane region" description="Helical" evidence="1">
    <location>
        <begin position="20"/>
        <end position="41"/>
    </location>
</feature>
<accession>A0A4Q7NF37</accession>
<dbReference type="Pfam" id="PF04964">
    <property type="entry name" value="Flp_Fap"/>
    <property type="match status" value="1"/>
</dbReference>
<dbReference type="RefSeq" id="WP_130360284.1">
    <property type="nucleotide sequence ID" value="NZ_SGXC01000002.1"/>
</dbReference>
<keyword evidence="3" id="KW-1185">Reference proteome</keyword>
<evidence type="ECO:0000313" key="3">
    <source>
        <dbReference type="Proteomes" id="UP000292445"/>
    </source>
</evidence>
<protein>
    <submittedName>
        <fullName evidence="2">Pilus assembly protein Flp/PilA</fullName>
    </submittedName>
</protein>
<dbReference type="Proteomes" id="UP000292445">
    <property type="component" value="Unassembled WGS sequence"/>
</dbReference>
<organism evidence="2 3">
    <name type="scientific">Pigmentiphaga kullae</name>
    <dbReference type="NCBI Taxonomy" id="151784"/>
    <lineage>
        <taxon>Bacteria</taxon>
        <taxon>Pseudomonadati</taxon>
        <taxon>Pseudomonadota</taxon>
        <taxon>Betaproteobacteria</taxon>
        <taxon>Burkholderiales</taxon>
        <taxon>Alcaligenaceae</taxon>
        <taxon>Pigmentiphaga</taxon>
    </lineage>
</organism>